<dbReference type="GO" id="GO:0046872">
    <property type="term" value="F:metal ion binding"/>
    <property type="evidence" value="ECO:0007669"/>
    <property type="project" value="UniProtKB-KW"/>
</dbReference>
<evidence type="ECO:0000259" key="6">
    <source>
        <dbReference type="PROSITE" id="PS51007"/>
    </source>
</evidence>
<dbReference type="EMBL" id="SMDC01000006">
    <property type="protein sequence ID" value="TCW35450.1"/>
    <property type="molecule type" value="Genomic_DNA"/>
</dbReference>
<protein>
    <submittedName>
        <fullName evidence="7">Nitric oxide reductase subunit C</fullName>
    </submittedName>
</protein>
<keyword evidence="5" id="KW-0732">Signal</keyword>
<reference evidence="7 8" key="1">
    <citation type="submission" date="2019-03" db="EMBL/GenBank/DDBJ databases">
        <title>Genomic Encyclopedia of Type Strains, Phase IV (KMG-IV): sequencing the most valuable type-strain genomes for metagenomic binning, comparative biology and taxonomic classification.</title>
        <authorList>
            <person name="Goeker M."/>
        </authorList>
    </citation>
    <scope>NUCLEOTIDE SEQUENCE [LARGE SCALE GENOMIC DNA]</scope>
    <source>
        <strain evidence="7 8">DSM 203</strain>
    </source>
</reference>
<keyword evidence="3 4" id="KW-0408">Iron</keyword>
<evidence type="ECO:0000313" key="8">
    <source>
        <dbReference type="Proteomes" id="UP000295247"/>
    </source>
</evidence>
<evidence type="ECO:0000256" key="3">
    <source>
        <dbReference type="ARBA" id="ARBA00023004"/>
    </source>
</evidence>
<dbReference type="InterPro" id="IPR036909">
    <property type="entry name" value="Cyt_c-like_dom_sf"/>
</dbReference>
<dbReference type="SUPFAM" id="SSF46626">
    <property type="entry name" value="Cytochrome c"/>
    <property type="match status" value="1"/>
</dbReference>
<dbReference type="GO" id="GO:0009055">
    <property type="term" value="F:electron transfer activity"/>
    <property type="evidence" value="ECO:0007669"/>
    <property type="project" value="InterPro"/>
</dbReference>
<feature type="domain" description="Cytochrome c" evidence="6">
    <location>
        <begin position="25"/>
        <end position="108"/>
    </location>
</feature>
<evidence type="ECO:0000256" key="5">
    <source>
        <dbReference type="SAM" id="SignalP"/>
    </source>
</evidence>
<dbReference type="GO" id="GO:0020037">
    <property type="term" value="F:heme binding"/>
    <property type="evidence" value="ECO:0007669"/>
    <property type="project" value="InterPro"/>
</dbReference>
<evidence type="ECO:0000256" key="4">
    <source>
        <dbReference type="PROSITE-ProRule" id="PRU00433"/>
    </source>
</evidence>
<feature type="signal peptide" evidence="5">
    <location>
        <begin position="1"/>
        <end position="21"/>
    </location>
</feature>
<dbReference type="Proteomes" id="UP000295247">
    <property type="component" value="Unassembled WGS sequence"/>
</dbReference>
<keyword evidence="2 4" id="KW-0479">Metal-binding</keyword>
<dbReference type="RefSeq" id="WP_123139749.1">
    <property type="nucleotide sequence ID" value="NZ_NRRH01000056.1"/>
</dbReference>
<dbReference type="Pfam" id="PF00034">
    <property type="entry name" value="Cytochrom_C"/>
    <property type="match status" value="1"/>
</dbReference>
<evidence type="ECO:0000256" key="2">
    <source>
        <dbReference type="ARBA" id="ARBA00022723"/>
    </source>
</evidence>
<dbReference type="PROSITE" id="PS51007">
    <property type="entry name" value="CYTC"/>
    <property type="match status" value="1"/>
</dbReference>
<feature type="chain" id="PRO_5021012499" evidence="5">
    <location>
        <begin position="22"/>
        <end position="108"/>
    </location>
</feature>
<comment type="caution">
    <text evidence="7">The sequence shown here is derived from an EMBL/GenBank/DDBJ whole genome shotgun (WGS) entry which is preliminary data.</text>
</comment>
<gene>
    <name evidence="7" type="ORF">EDC29_10612</name>
</gene>
<keyword evidence="1 4" id="KW-0349">Heme</keyword>
<name>A0A4V2W9I0_MARGR</name>
<dbReference type="Gene3D" id="1.10.760.10">
    <property type="entry name" value="Cytochrome c-like domain"/>
    <property type="match status" value="1"/>
</dbReference>
<evidence type="ECO:0000313" key="7">
    <source>
        <dbReference type="EMBL" id="TCW35450.1"/>
    </source>
</evidence>
<accession>A0A4V2W9I0</accession>
<dbReference type="AlphaFoldDB" id="A0A4V2W9I0"/>
<organism evidence="7 8">
    <name type="scientific">Marichromatium gracile</name>
    <name type="common">Chromatium gracile</name>
    <dbReference type="NCBI Taxonomy" id="1048"/>
    <lineage>
        <taxon>Bacteria</taxon>
        <taxon>Pseudomonadati</taxon>
        <taxon>Pseudomonadota</taxon>
        <taxon>Gammaproteobacteria</taxon>
        <taxon>Chromatiales</taxon>
        <taxon>Chromatiaceae</taxon>
        <taxon>Marichromatium</taxon>
    </lineage>
</organism>
<evidence type="ECO:0000256" key="1">
    <source>
        <dbReference type="ARBA" id="ARBA00022617"/>
    </source>
</evidence>
<proteinExistence type="predicted"/>
<dbReference type="InterPro" id="IPR009056">
    <property type="entry name" value="Cyt_c-like_dom"/>
</dbReference>
<sequence>MSVRAIPLLIGATLLSATALADPSGDAARGAQVYEAKMCNLCHTLGGESGPMAALGGTLDQVGAERSAQWLRDYLLDPTATLPGAQMPKTELTPQELADLVAYMHSLR</sequence>